<dbReference type="Gene3D" id="3.40.50.1820">
    <property type="entry name" value="alpha/beta hydrolase"/>
    <property type="match status" value="1"/>
</dbReference>
<accession>A0A0C3HEM1</accession>
<dbReference type="EMBL" id="KN832877">
    <property type="protein sequence ID" value="KIN00772.1"/>
    <property type="molecule type" value="Genomic_DNA"/>
</dbReference>
<name>A0A0C3HEM1_OIDMZ</name>
<feature type="domain" description="AB hydrolase-1" evidence="2">
    <location>
        <begin position="117"/>
        <end position="376"/>
    </location>
</feature>
<evidence type="ECO:0000313" key="4">
    <source>
        <dbReference type="Proteomes" id="UP000054321"/>
    </source>
</evidence>
<evidence type="ECO:0000313" key="3">
    <source>
        <dbReference type="EMBL" id="KIN00772.1"/>
    </source>
</evidence>
<dbReference type="OrthoDB" id="190201at2759"/>
<reference evidence="4" key="2">
    <citation type="submission" date="2015-01" db="EMBL/GenBank/DDBJ databases">
        <title>Evolutionary Origins and Diversification of the Mycorrhizal Mutualists.</title>
        <authorList>
            <consortium name="DOE Joint Genome Institute"/>
            <consortium name="Mycorrhizal Genomics Consortium"/>
            <person name="Kohler A."/>
            <person name="Kuo A."/>
            <person name="Nagy L.G."/>
            <person name="Floudas D."/>
            <person name="Copeland A."/>
            <person name="Barry K.W."/>
            <person name="Cichocki N."/>
            <person name="Veneault-Fourrey C."/>
            <person name="LaButti K."/>
            <person name="Lindquist E.A."/>
            <person name="Lipzen A."/>
            <person name="Lundell T."/>
            <person name="Morin E."/>
            <person name="Murat C."/>
            <person name="Riley R."/>
            <person name="Ohm R."/>
            <person name="Sun H."/>
            <person name="Tunlid A."/>
            <person name="Henrissat B."/>
            <person name="Grigoriev I.V."/>
            <person name="Hibbett D.S."/>
            <person name="Martin F."/>
        </authorList>
    </citation>
    <scope>NUCLEOTIDE SEQUENCE [LARGE SCALE GENOMIC DNA]</scope>
    <source>
        <strain evidence="4">Zn</strain>
    </source>
</reference>
<feature type="chain" id="PRO_5002165380" description="AB hydrolase-1 domain-containing protein" evidence="1">
    <location>
        <begin position="18"/>
        <end position="389"/>
    </location>
</feature>
<feature type="signal peptide" evidence="1">
    <location>
        <begin position="1"/>
        <end position="17"/>
    </location>
</feature>
<proteinExistence type="predicted"/>
<dbReference type="Proteomes" id="UP000054321">
    <property type="component" value="Unassembled WGS sequence"/>
</dbReference>
<dbReference type="HOGENOM" id="CLU_034763_2_0_1"/>
<dbReference type="InterPro" id="IPR029058">
    <property type="entry name" value="AB_hydrolase_fold"/>
</dbReference>
<sequence>MALATGLLCAASNIAVSTSGFANVEFVPSSNGSAVCIQGNVPVYASTTKNQNITMPVSAITNQTVVTETIVEFLMAGEGLKQKILSGTTTVSGTYNINARLCYPRNTGINAHSVQFLTHGGGFDKAYWDIAPGYSYVDVAAASGYTTFSYDRLCTGLSSHPDAHNVCQGPLQLAIAHSLILMLRNGTFASTPFKHVIGTGHSFGSGITNGLTVEYPADLDAAVLTGFTTNFTGQPTFFASLDLTIANLNNPIRFGGLSNGYFVANNYVGNQFAFLKGGGFPAANLAFTEASKQTLTLGELLTLGPIIGRATNFTGPVAVVDGESDWMLCLGNCTVPTDLAAAVLPNLYPNASKGSESYLVPLSGHAVNLHYGAQVAFEHIMEFVRKSGF</sequence>
<reference evidence="3 4" key="1">
    <citation type="submission" date="2014-04" db="EMBL/GenBank/DDBJ databases">
        <authorList>
            <consortium name="DOE Joint Genome Institute"/>
            <person name="Kuo A."/>
            <person name="Martino E."/>
            <person name="Perotto S."/>
            <person name="Kohler A."/>
            <person name="Nagy L.G."/>
            <person name="Floudas D."/>
            <person name="Copeland A."/>
            <person name="Barry K.W."/>
            <person name="Cichocki N."/>
            <person name="Veneault-Fourrey C."/>
            <person name="LaButti K."/>
            <person name="Lindquist E.A."/>
            <person name="Lipzen A."/>
            <person name="Lundell T."/>
            <person name="Morin E."/>
            <person name="Murat C."/>
            <person name="Sun H."/>
            <person name="Tunlid A."/>
            <person name="Henrissat B."/>
            <person name="Grigoriev I.V."/>
            <person name="Hibbett D.S."/>
            <person name="Martin F."/>
            <person name="Nordberg H.P."/>
            <person name="Cantor M.N."/>
            <person name="Hua S.X."/>
        </authorList>
    </citation>
    <scope>NUCLEOTIDE SEQUENCE [LARGE SCALE GENOMIC DNA]</scope>
    <source>
        <strain evidence="3 4">Zn</strain>
    </source>
</reference>
<protein>
    <recommendedName>
        <fullName evidence="2">AB hydrolase-1 domain-containing protein</fullName>
    </recommendedName>
</protein>
<evidence type="ECO:0000259" key="2">
    <source>
        <dbReference type="Pfam" id="PF12697"/>
    </source>
</evidence>
<dbReference type="Pfam" id="PF12697">
    <property type="entry name" value="Abhydrolase_6"/>
    <property type="match status" value="1"/>
</dbReference>
<dbReference type="SUPFAM" id="SSF53474">
    <property type="entry name" value="alpha/beta-Hydrolases"/>
    <property type="match status" value="1"/>
</dbReference>
<dbReference type="InParanoid" id="A0A0C3HEM1"/>
<dbReference type="STRING" id="913774.A0A0C3HEM1"/>
<keyword evidence="4" id="KW-1185">Reference proteome</keyword>
<organism evidence="3 4">
    <name type="scientific">Oidiodendron maius (strain Zn)</name>
    <dbReference type="NCBI Taxonomy" id="913774"/>
    <lineage>
        <taxon>Eukaryota</taxon>
        <taxon>Fungi</taxon>
        <taxon>Dikarya</taxon>
        <taxon>Ascomycota</taxon>
        <taxon>Pezizomycotina</taxon>
        <taxon>Leotiomycetes</taxon>
        <taxon>Leotiomycetes incertae sedis</taxon>
        <taxon>Myxotrichaceae</taxon>
        <taxon>Oidiodendron</taxon>
    </lineage>
</organism>
<dbReference type="InterPro" id="IPR000073">
    <property type="entry name" value="AB_hydrolase_1"/>
</dbReference>
<gene>
    <name evidence="3" type="ORF">OIDMADRAFT_42548</name>
</gene>
<keyword evidence="1" id="KW-0732">Signal</keyword>
<evidence type="ECO:0000256" key="1">
    <source>
        <dbReference type="SAM" id="SignalP"/>
    </source>
</evidence>
<dbReference type="AlphaFoldDB" id="A0A0C3HEM1"/>